<name>A0AAV7RQE6_PLEWA</name>
<proteinExistence type="predicted"/>
<protein>
    <submittedName>
        <fullName evidence="1">Uncharacterized protein</fullName>
    </submittedName>
</protein>
<sequence>MTAVKDLKETIELKLDAVTIDVTLGWADYQKLSKKLTSNESTVGGLQNTTKLLEEKVDKLEKAHIQMAASLEDQEGRARRNNIKIMGVPEKAVLNCL</sequence>
<accession>A0AAV7RQE6</accession>
<evidence type="ECO:0000313" key="2">
    <source>
        <dbReference type="Proteomes" id="UP001066276"/>
    </source>
</evidence>
<organism evidence="1 2">
    <name type="scientific">Pleurodeles waltl</name>
    <name type="common">Iberian ribbed newt</name>
    <dbReference type="NCBI Taxonomy" id="8319"/>
    <lineage>
        <taxon>Eukaryota</taxon>
        <taxon>Metazoa</taxon>
        <taxon>Chordata</taxon>
        <taxon>Craniata</taxon>
        <taxon>Vertebrata</taxon>
        <taxon>Euteleostomi</taxon>
        <taxon>Amphibia</taxon>
        <taxon>Batrachia</taxon>
        <taxon>Caudata</taxon>
        <taxon>Salamandroidea</taxon>
        <taxon>Salamandridae</taxon>
        <taxon>Pleurodelinae</taxon>
        <taxon>Pleurodeles</taxon>
    </lineage>
</organism>
<dbReference type="EMBL" id="JANPWB010000009">
    <property type="protein sequence ID" value="KAJ1153746.1"/>
    <property type="molecule type" value="Genomic_DNA"/>
</dbReference>
<dbReference type="Proteomes" id="UP001066276">
    <property type="component" value="Chromosome 5"/>
</dbReference>
<dbReference type="Gene3D" id="6.10.250.1080">
    <property type="match status" value="1"/>
</dbReference>
<comment type="caution">
    <text evidence="1">The sequence shown here is derived from an EMBL/GenBank/DDBJ whole genome shotgun (WGS) entry which is preliminary data.</text>
</comment>
<gene>
    <name evidence="1" type="ORF">NDU88_006504</name>
</gene>
<dbReference type="AlphaFoldDB" id="A0AAV7RQE6"/>
<reference evidence="1" key="1">
    <citation type="journal article" date="2022" name="bioRxiv">
        <title>Sequencing and chromosome-scale assembly of the giantPleurodeles waltlgenome.</title>
        <authorList>
            <person name="Brown T."/>
            <person name="Elewa A."/>
            <person name="Iarovenko S."/>
            <person name="Subramanian E."/>
            <person name="Araus A.J."/>
            <person name="Petzold A."/>
            <person name="Susuki M."/>
            <person name="Suzuki K.-i.T."/>
            <person name="Hayashi T."/>
            <person name="Toyoda A."/>
            <person name="Oliveira C."/>
            <person name="Osipova E."/>
            <person name="Leigh N.D."/>
            <person name="Simon A."/>
            <person name="Yun M.H."/>
        </authorList>
    </citation>
    <scope>NUCLEOTIDE SEQUENCE</scope>
    <source>
        <strain evidence="1">20211129_DDA</strain>
        <tissue evidence="1">Liver</tissue>
    </source>
</reference>
<keyword evidence="2" id="KW-1185">Reference proteome</keyword>
<evidence type="ECO:0000313" key="1">
    <source>
        <dbReference type="EMBL" id="KAJ1153746.1"/>
    </source>
</evidence>